<proteinExistence type="predicted"/>
<gene>
    <name evidence="2" type="ORF">MGAL_10B005285</name>
</gene>
<dbReference type="EMBL" id="UYJE01000424">
    <property type="protein sequence ID" value="VDH93135.1"/>
    <property type="molecule type" value="Genomic_DNA"/>
</dbReference>
<name>A0A8B6BPD0_MYTGA</name>
<keyword evidence="1" id="KW-0732">Signal</keyword>
<reference evidence="2" key="1">
    <citation type="submission" date="2018-11" db="EMBL/GenBank/DDBJ databases">
        <authorList>
            <person name="Alioto T."/>
            <person name="Alioto T."/>
        </authorList>
    </citation>
    <scope>NUCLEOTIDE SEQUENCE</scope>
</reference>
<accession>A0A8B6BPD0</accession>
<evidence type="ECO:0000256" key="1">
    <source>
        <dbReference type="SAM" id="SignalP"/>
    </source>
</evidence>
<evidence type="ECO:0000313" key="2">
    <source>
        <dbReference type="EMBL" id="VDH93135.1"/>
    </source>
</evidence>
<sequence length="125" mass="14501">MKFLACVIALVFAVFSVTDAMTTMMTHTHHSTREPYEKDSLAFYFDDTSNYLILKTKGYCYFMALTFAEQHMVHNPDGMRRIETQMFHFMTSATHTAMTGGDHAHVSHYVYNKHCAHEHMIKLVQ</sequence>
<keyword evidence="3" id="KW-1185">Reference proteome</keyword>
<feature type="signal peptide" evidence="1">
    <location>
        <begin position="1"/>
        <end position="20"/>
    </location>
</feature>
<organism evidence="2 3">
    <name type="scientific">Mytilus galloprovincialis</name>
    <name type="common">Mediterranean mussel</name>
    <dbReference type="NCBI Taxonomy" id="29158"/>
    <lineage>
        <taxon>Eukaryota</taxon>
        <taxon>Metazoa</taxon>
        <taxon>Spiralia</taxon>
        <taxon>Lophotrochozoa</taxon>
        <taxon>Mollusca</taxon>
        <taxon>Bivalvia</taxon>
        <taxon>Autobranchia</taxon>
        <taxon>Pteriomorphia</taxon>
        <taxon>Mytilida</taxon>
        <taxon>Mytiloidea</taxon>
        <taxon>Mytilidae</taxon>
        <taxon>Mytilinae</taxon>
        <taxon>Mytilus</taxon>
    </lineage>
</organism>
<protein>
    <submittedName>
        <fullName evidence="2">Uncharacterized protein</fullName>
    </submittedName>
</protein>
<feature type="chain" id="PRO_5032989122" evidence="1">
    <location>
        <begin position="21"/>
        <end position="125"/>
    </location>
</feature>
<evidence type="ECO:0000313" key="3">
    <source>
        <dbReference type="Proteomes" id="UP000596742"/>
    </source>
</evidence>
<comment type="caution">
    <text evidence="2">The sequence shown here is derived from an EMBL/GenBank/DDBJ whole genome shotgun (WGS) entry which is preliminary data.</text>
</comment>
<dbReference type="Proteomes" id="UP000596742">
    <property type="component" value="Unassembled WGS sequence"/>
</dbReference>
<dbReference type="AlphaFoldDB" id="A0A8B6BPD0"/>
<dbReference type="OrthoDB" id="6161193at2759"/>